<accession>Q9K8C7</accession>
<keyword evidence="1" id="KW-0472">Membrane</keyword>
<dbReference type="STRING" id="272558.gene:10728991"/>
<dbReference type="AlphaFoldDB" id="Q9K8C7"/>
<sequence length="49" mass="5479">MKWFIAIPFILFGAFLLALTIDQMGTIGHIMMKFIGVGMIFFAGLIVRS</sequence>
<evidence type="ECO:0000313" key="2">
    <source>
        <dbReference type="EMBL" id="BAB06798.1"/>
    </source>
</evidence>
<dbReference type="Proteomes" id="UP000001258">
    <property type="component" value="Chromosome"/>
</dbReference>
<dbReference type="KEGG" id="bha:BH3079"/>
<protein>
    <submittedName>
        <fullName evidence="2">BH3079 protein</fullName>
    </submittedName>
</protein>
<keyword evidence="1" id="KW-0812">Transmembrane</keyword>
<evidence type="ECO:0000256" key="1">
    <source>
        <dbReference type="SAM" id="Phobius"/>
    </source>
</evidence>
<gene>
    <name evidence="2" type="ordered locus">BH3079</name>
</gene>
<keyword evidence="1" id="KW-1133">Transmembrane helix</keyword>
<dbReference type="EMBL" id="BA000004">
    <property type="protein sequence ID" value="BAB06798.1"/>
    <property type="molecule type" value="Genomic_DNA"/>
</dbReference>
<evidence type="ECO:0000313" key="3">
    <source>
        <dbReference type="Proteomes" id="UP000001258"/>
    </source>
</evidence>
<reference evidence="2 3" key="1">
    <citation type="journal article" date="2000" name="Nucleic Acids Res.">
        <title>Complete genome sequence of the alkaliphilic bacterium Bacillus halodurans and genomic sequence comparison with Bacillus subtilis.</title>
        <authorList>
            <person name="Takami H."/>
            <person name="Nakasone K."/>
            <person name="Takaki Y."/>
            <person name="Maeno G."/>
            <person name="Sasaki R."/>
            <person name="Masui N."/>
            <person name="Fuji F."/>
            <person name="Hirama C."/>
            <person name="Nakamura Y."/>
            <person name="Ogasawara N."/>
            <person name="Kuhara S."/>
            <person name="Horikoshi K."/>
        </authorList>
    </citation>
    <scope>NUCLEOTIDE SEQUENCE [LARGE SCALE GENOMIC DNA]</scope>
    <source>
        <strain evidence="3">ATCC BAA-125 / DSM 18197 / FERM 7344 / JCM 9153 / C-125</strain>
    </source>
</reference>
<feature type="transmembrane region" description="Helical" evidence="1">
    <location>
        <begin position="30"/>
        <end position="47"/>
    </location>
</feature>
<dbReference type="PIR" id="G84034">
    <property type="entry name" value="G84034"/>
</dbReference>
<dbReference type="HOGENOM" id="CLU_208904_0_0_9"/>
<dbReference type="RefSeq" id="WP_010899223.1">
    <property type="nucleotide sequence ID" value="NC_002570.2"/>
</dbReference>
<organism evidence="2 3">
    <name type="scientific">Halalkalibacterium halodurans (strain ATCC BAA-125 / DSM 18197 / FERM 7344 / JCM 9153 / C-125)</name>
    <name type="common">Bacillus halodurans</name>
    <dbReference type="NCBI Taxonomy" id="272558"/>
    <lineage>
        <taxon>Bacteria</taxon>
        <taxon>Bacillati</taxon>
        <taxon>Bacillota</taxon>
        <taxon>Bacilli</taxon>
        <taxon>Bacillales</taxon>
        <taxon>Bacillaceae</taxon>
        <taxon>Halalkalibacterium (ex Joshi et al. 2022)</taxon>
    </lineage>
</organism>
<name>Q9K8C7_HALH5</name>
<proteinExistence type="predicted"/>
<keyword evidence="3" id="KW-1185">Reference proteome</keyword>